<sequence>MTIGIWGLYDKGNFGDDLMAAMFFKFLKNKKYDIIIYNASSYLKEELKANSTNNIDDFVRKCDVVIIGGGGMLVNNSLLKFLLKKTEFQFEYSFFKLLKALKKYNKRIIPVSIGGANSADLNNIFKKTLFTSKYTVNGTVRLKSDLELVQPDIFTYLPDVVLSTYKFFPKSIEAKGTKKRIILNLKNKNATPLIETFKKYEIFDKFEVFSFSSHAESKKEFGSYEYVLADSSFKYAKLTDAINFLSTSDLVISSKLHVGVTALSYNIPFISYNGPQKAKEFLKEYGKVEWIESDPEAVVKKILSFDMNFLEFSPNNQNVDKSYGHFDVLSKSLSSI</sequence>
<name>A0A074KW29_9BACT</name>
<organism evidence="2 3">
    <name type="scientific">Anditalea andensis</name>
    <dbReference type="NCBI Taxonomy" id="1048983"/>
    <lineage>
        <taxon>Bacteria</taxon>
        <taxon>Pseudomonadati</taxon>
        <taxon>Bacteroidota</taxon>
        <taxon>Cytophagia</taxon>
        <taxon>Cytophagales</taxon>
        <taxon>Cytophagaceae</taxon>
        <taxon>Anditalea</taxon>
    </lineage>
</organism>
<dbReference type="AlphaFoldDB" id="A0A074KW29"/>
<dbReference type="Pfam" id="PF04230">
    <property type="entry name" value="PS_pyruv_trans"/>
    <property type="match status" value="2"/>
</dbReference>
<dbReference type="Proteomes" id="UP000027821">
    <property type="component" value="Unassembled WGS sequence"/>
</dbReference>
<protein>
    <recommendedName>
        <fullName evidence="1">Polysaccharide pyruvyl transferase domain-containing protein</fullName>
    </recommendedName>
</protein>
<evidence type="ECO:0000313" key="2">
    <source>
        <dbReference type="EMBL" id="KEO71828.1"/>
    </source>
</evidence>
<evidence type="ECO:0000313" key="3">
    <source>
        <dbReference type="Proteomes" id="UP000027821"/>
    </source>
</evidence>
<dbReference type="PANTHER" id="PTHR36836:SF1">
    <property type="entry name" value="COLANIC ACID BIOSYNTHESIS PROTEIN WCAK"/>
    <property type="match status" value="1"/>
</dbReference>
<dbReference type="InterPro" id="IPR007345">
    <property type="entry name" value="Polysacch_pyruvyl_Trfase"/>
</dbReference>
<dbReference type="PANTHER" id="PTHR36836">
    <property type="entry name" value="COLANIC ACID BIOSYNTHESIS PROTEIN WCAK"/>
    <property type="match status" value="1"/>
</dbReference>
<dbReference type="OrthoDB" id="979302at2"/>
<feature type="domain" description="Polysaccharide pyruvyl transferase" evidence="1">
    <location>
        <begin position="223"/>
        <end position="272"/>
    </location>
</feature>
<dbReference type="EMBL" id="JMIH01000037">
    <property type="protein sequence ID" value="KEO71828.1"/>
    <property type="molecule type" value="Genomic_DNA"/>
</dbReference>
<evidence type="ECO:0000259" key="1">
    <source>
        <dbReference type="Pfam" id="PF04230"/>
    </source>
</evidence>
<gene>
    <name evidence="2" type="ORF">EL17_21140</name>
</gene>
<reference evidence="2 3" key="1">
    <citation type="submission" date="2014-04" db="EMBL/GenBank/DDBJ databases">
        <title>Characterization and application of a salt tolerant electro-active bacterium.</title>
        <authorList>
            <person name="Yang L."/>
            <person name="Wei S."/>
            <person name="Tay Q.X.M."/>
        </authorList>
    </citation>
    <scope>NUCLEOTIDE SEQUENCE [LARGE SCALE GENOMIC DNA]</scope>
    <source>
        <strain evidence="2 3">LY1</strain>
    </source>
</reference>
<dbReference type="eggNOG" id="COG2327">
    <property type="taxonomic scope" value="Bacteria"/>
</dbReference>
<feature type="domain" description="Polysaccharide pyruvyl transferase" evidence="1">
    <location>
        <begin position="13"/>
        <end position="115"/>
    </location>
</feature>
<proteinExistence type="predicted"/>
<dbReference type="RefSeq" id="WP_035079243.1">
    <property type="nucleotide sequence ID" value="NZ_JMIH01000037.1"/>
</dbReference>
<comment type="caution">
    <text evidence="2">The sequence shown here is derived from an EMBL/GenBank/DDBJ whole genome shotgun (WGS) entry which is preliminary data.</text>
</comment>
<dbReference type="STRING" id="1048983.EL17_21140"/>
<keyword evidence="3" id="KW-1185">Reference proteome</keyword>
<accession>A0A074KW29</accession>